<feature type="transmembrane region" description="Helical" evidence="6">
    <location>
        <begin position="377"/>
        <end position="400"/>
    </location>
</feature>
<feature type="transmembrane region" description="Helical" evidence="6">
    <location>
        <begin position="21"/>
        <end position="42"/>
    </location>
</feature>
<evidence type="ECO:0000256" key="1">
    <source>
        <dbReference type="ARBA" id="ARBA00004651"/>
    </source>
</evidence>
<dbReference type="InterPro" id="IPR025857">
    <property type="entry name" value="MacB_PCD"/>
</dbReference>
<dbReference type="InterPro" id="IPR003838">
    <property type="entry name" value="ABC3_permease_C"/>
</dbReference>
<evidence type="ECO:0000256" key="2">
    <source>
        <dbReference type="ARBA" id="ARBA00022475"/>
    </source>
</evidence>
<keyword evidence="4 6" id="KW-1133">Transmembrane helix</keyword>
<keyword evidence="10" id="KW-1185">Reference proteome</keyword>
<accession>A0A1M5KF65</accession>
<evidence type="ECO:0000256" key="3">
    <source>
        <dbReference type="ARBA" id="ARBA00022692"/>
    </source>
</evidence>
<name>A0A1M5KF65_9BACT</name>
<dbReference type="InterPro" id="IPR050250">
    <property type="entry name" value="Macrolide_Exporter_MacB"/>
</dbReference>
<organism evidence="9 10">
    <name type="scientific">Chryseolinea serpens</name>
    <dbReference type="NCBI Taxonomy" id="947013"/>
    <lineage>
        <taxon>Bacteria</taxon>
        <taxon>Pseudomonadati</taxon>
        <taxon>Bacteroidota</taxon>
        <taxon>Cytophagia</taxon>
        <taxon>Cytophagales</taxon>
        <taxon>Fulvivirgaceae</taxon>
        <taxon>Chryseolinea</taxon>
    </lineage>
</organism>
<dbReference type="PANTHER" id="PTHR30572:SF18">
    <property type="entry name" value="ABC-TYPE MACROLIDE FAMILY EXPORT SYSTEM PERMEASE COMPONENT 2"/>
    <property type="match status" value="1"/>
</dbReference>
<feature type="transmembrane region" description="Helical" evidence="6">
    <location>
        <begin position="330"/>
        <end position="357"/>
    </location>
</feature>
<feature type="domain" description="MacB-like periplasmic core" evidence="8">
    <location>
        <begin position="20"/>
        <end position="240"/>
    </location>
</feature>
<feature type="domain" description="MacB-like periplasmic core" evidence="8">
    <location>
        <begin position="463"/>
        <end position="637"/>
    </location>
</feature>
<reference evidence="9 10" key="1">
    <citation type="submission" date="2016-11" db="EMBL/GenBank/DDBJ databases">
        <authorList>
            <person name="Jaros S."/>
            <person name="Januszkiewicz K."/>
            <person name="Wedrychowicz H."/>
        </authorList>
    </citation>
    <scope>NUCLEOTIDE SEQUENCE [LARGE SCALE GENOMIC DNA]</scope>
    <source>
        <strain evidence="9 10">DSM 24574</strain>
    </source>
</reference>
<feature type="transmembrane region" description="Helical" evidence="6">
    <location>
        <begin position="670"/>
        <end position="694"/>
    </location>
</feature>
<sequence length="793" mass="89261">MFKNYFTIGWRNIIRTKGYSFINICGLAIGMTVAILIGLWVFDELNYNKSFKNHDRLGQLYHHVTFGEEILTINDVPAPIGEALKNNYAEFEDAAMASWPREHIVAYNNETKLSKTGLFVEPQFVSMFSIQMTDGTAALTDIHSILLSRTLAASLFDDSPVGKMIKFDNRDLLVVTGVFEDFPTNSEFADIKMLLPLGYYFTISDTNRKALNNWESYAFQCFVLLKNETLFDQVEPKIKHVLYEKASNDGKSIKPQGIIFPMKKWHLYGVFKDGINVGGQIKFVWMFGIIGIFVLLLACINFTNLSTARSEKRSKEVGVRKVMGSARNQLVAQFLSESLLMVTISFLWALAMAAFSLPWFNTLADKKMAIPWRDPNFILISLAFIMITGFLAGSYPALYLSSFSPVKVLKGTFKTSRFAALPRKVMVIFQFTTSIVLIISTMVVFLQIQHAKDRPVGFDRKGILHIAIRTDELAKANYNSLRNEFLSSGAVENMAMSDFPITGGMAAVASLTWEVKDPALRPLVALNSCSHDFPKTNGFQFVEGRDFSREFSADSSAVIINEMAAKLISAKNVIGKKLSFNGREREIIGVIKDQIRWTPFTKQSPHVYFVSYASSAYITIRLNAQVGTHEALQKIESVIKKFDAGALFEYKFQDEDYARLFNSEERIGKLATVFAILTIFISCLGIFGLATFAASQRTKEIGIRKVLGASVFNLWRMLSADFMRLVGVAILLGAPLAYYLATQWLEQYEYRVEISWLIFVVTSILVVLITLFTVSYQTLKAALANPMNSLRTE</sequence>
<feature type="domain" description="ABC3 transporter permease C-terminal" evidence="7">
    <location>
        <begin position="289"/>
        <end position="405"/>
    </location>
</feature>
<feature type="transmembrane region" description="Helical" evidence="6">
    <location>
        <begin position="425"/>
        <end position="446"/>
    </location>
</feature>
<keyword evidence="2" id="KW-1003">Cell membrane</keyword>
<dbReference type="STRING" id="947013.SAMN04488109_0606"/>
<evidence type="ECO:0000256" key="5">
    <source>
        <dbReference type="ARBA" id="ARBA00023136"/>
    </source>
</evidence>
<dbReference type="Pfam" id="PF02687">
    <property type="entry name" value="FtsX"/>
    <property type="match status" value="2"/>
</dbReference>
<dbReference type="RefSeq" id="WP_073130948.1">
    <property type="nucleotide sequence ID" value="NZ_FQWQ01000001.1"/>
</dbReference>
<comment type="subcellular location">
    <subcellularLocation>
        <location evidence="1">Cell membrane</location>
        <topology evidence="1">Multi-pass membrane protein</topology>
    </subcellularLocation>
</comment>
<dbReference type="EMBL" id="FQWQ01000001">
    <property type="protein sequence ID" value="SHG51355.1"/>
    <property type="molecule type" value="Genomic_DNA"/>
</dbReference>
<feature type="transmembrane region" description="Helical" evidence="6">
    <location>
        <begin position="754"/>
        <end position="774"/>
    </location>
</feature>
<dbReference type="Pfam" id="PF12704">
    <property type="entry name" value="MacB_PCD"/>
    <property type="match status" value="2"/>
</dbReference>
<dbReference type="GO" id="GO:0022857">
    <property type="term" value="F:transmembrane transporter activity"/>
    <property type="evidence" value="ECO:0007669"/>
    <property type="project" value="TreeGrafter"/>
</dbReference>
<evidence type="ECO:0000259" key="8">
    <source>
        <dbReference type="Pfam" id="PF12704"/>
    </source>
</evidence>
<evidence type="ECO:0000256" key="6">
    <source>
        <dbReference type="SAM" id="Phobius"/>
    </source>
</evidence>
<keyword evidence="3 6" id="KW-0812">Transmembrane</keyword>
<evidence type="ECO:0000256" key="4">
    <source>
        <dbReference type="ARBA" id="ARBA00022989"/>
    </source>
</evidence>
<feature type="transmembrane region" description="Helical" evidence="6">
    <location>
        <begin position="722"/>
        <end position="742"/>
    </location>
</feature>
<keyword evidence="5 6" id="KW-0472">Membrane</keyword>
<dbReference type="PANTHER" id="PTHR30572">
    <property type="entry name" value="MEMBRANE COMPONENT OF TRANSPORTER-RELATED"/>
    <property type="match status" value="1"/>
</dbReference>
<protein>
    <submittedName>
        <fullName evidence="9">ABC-type antimicrobial peptide transport system, permease component</fullName>
    </submittedName>
</protein>
<evidence type="ECO:0000313" key="10">
    <source>
        <dbReference type="Proteomes" id="UP000184212"/>
    </source>
</evidence>
<dbReference type="Proteomes" id="UP000184212">
    <property type="component" value="Unassembled WGS sequence"/>
</dbReference>
<dbReference type="OrthoDB" id="8769057at2"/>
<feature type="domain" description="ABC3 transporter permease C-terminal" evidence="7">
    <location>
        <begin position="673"/>
        <end position="783"/>
    </location>
</feature>
<feature type="transmembrane region" description="Helical" evidence="6">
    <location>
        <begin position="283"/>
        <end position="305"/>
    </location>
</feature>
<dbReference type="GO" id="GO:0005886">
    <property type="term" value="C:plasma membrane"/>
    <property type="evidence" value="ECO:0007669"/>
    <property type="project" value="UniProtKB-SubCell"/>
</dbReference>
<proteinExistence type="predicted"/>
<gene>
    <name evidence="9" type="ORF">SAMN04488109_0606</name>
</gene>
<dbReference type="AlphaFoldDB" id="A0A1M5KF65"/>
<evidence type="ECO:0000313" key="9">
    <source>
        <dbReference type="EMBL" id="SHG51355.1"/>
    </source>
</evidence>
<evidence type="ECO:0000259" key="7">
    <source>
        <dbReference type="Pfam" id="PF02687"/>
    </source>
</evidence>